<dbReference type="Pfam" id="PF08608">
    <property type="entry name" value="Wyosine_form"/>
    <property type="match status" value="1"/>
</dbReference>
<accession>A0A239D4I1</accession>
<dbReference type="NCBIfam" id="TIGR03084">
    <property type="entry name" value="TIGR03084 family metal-binding protein"/>
    <property type="match status" value="1"/>
</dbReference>
<dbReference type="EMBL" id="FZOH01000003">
    <property type="protein sequence ID" value="SNS27416.1"/>
    <property type="molecule type" value="Genomic_DNA"/>
</dbReference>
<feature type="domain" description="Mycothiol-dependent maleylpyruvate isomerase metal-binding" evidence="2">
    <location>
        <begin position="22"/>
        <end position="158"/>
    </location>
</feature>
<organism evidence="3 4">
    <name type="scientific">Geodermatophilus saharensis</name>
    <dbReference type="NCBI Taxonomy" id="1137994"/>
    <lineage>
        <taxon>Bacteria</taxon>
        <taxon>Bacillati</taxon>
        <taxon>Actinomycetota</taxon>
        <taxon>Actinomycetes</taxon>
        <taxon>Geodermatophilales</taxon>
        <taxon>Geodermatophilaceae</taxon>
        <taxon>Geodermatophilus</taxon>
    </lineage>
</organism>
<dbReference type="OrthoDB" id="113180at2"/>
<proteinExistence type="predicted"/>
<reference evidence="4" key="1">
    <citation type="submission" date="2017-06" db="EMBL/GenBank/DDBJ databases">
        <authorList>
            <person name="Varghese N."/>
            <person name="Submissions S."/>
        </authorList>
    </citation>
    <scope>NUCLEOTIDE SEQUENCE [LARGE SCALE GENOMIC DNA]</scope>
    <source>
        <strain evidence="4">DSM 45423</strain>
    </source>
</reference>
<evidence type="ECO:0000259" key="2">
    <source>
        <dbReference type="Pfam" id="PF11716"/>
    </source>
</evidence>
<dbReference type="Proteomes" id="UP000198386">
    <property type="component" value="Unassembled WGS sequence"/>
</dbReference>
<gene>
    <name evidence="3" type="ORF">SAMN04488107_2000</name>
</gene>
<dbReference type="Gene3D" id="1.20.120.450">
    <property type="entry name" value="dinb family like domain"/>
    <property type="match status" value="1"/>
</dbReference>
<feature type="domain" description="tRNA wybutosine-synthesis" evidence="1">
    <location>
        <begin position="200"/>
        <end position="244"/>
    </location>
</feature>
<name>A0A239D4I1_9ACTN</name>
<evidence type="ECO:0000259" key="1">
    <source>
        <dbReference type="Pfam" id="PF08608"/>
    </source>
</evidence>
<dbReference type="InterPro" id="IPR034660">
    <property type="entry name" value="DinB/YfiT-like"/>
</dbReference>
<evidence type="ECO:0000313" key="4">
    <source>
        <dbReference type="Proteomes" id="UP000198386"/>
    </source>
</evidence>
<sequence length="279" mass="29647">MTDPDRPDARAAARLRLVTADLAAETRSLQEVLDGAGPGRWATPTPAAGWTVQDQVHHLAYFDEATVLAATDPARFRREAAGLTAPGDDFPDRLVRDQRSLTPVQSAAWSTRARAALLDLAASASPGLRLPWYGPDMGITSALTARLMETWAHGQDVADALGVAREPTDRLRHVAHLGVATRAFAFRLRGLDPPGDDVAVELTAPSGAVWRWGNPVAAQRVTGPALDFCLVVTQRRHPADTALTVTGDVAARWMAVAQAFAGVPGPGRQPLGGDPGRRS</sequence>
<protein>
    <submittedName>
        <fullName evidence="3">TIGR03084 family protein</fullName>
    </submittedName>
</protein>
<dbReference type="InterPro" id="IPR017517">
    <property type="entry name" value="Maleyloyr_isom"/>
</dbReference>
<dbReference type="InterPro" id="IPR024344">
    <property type="entry name" value="MDMPI_metal-binding"/>
</dbReference>
<dbReference type="NCBIfam" id="TIGR03083">
    <property type="entry name" value="maleylpyruvate isomerase family mycothiol-dependent enzyme"/>
    <property type="match status" value="1"/>
</dbReference>
<dbReference type="AlphaFoldDB" id="A0A239D4I1"/>
<keyword evidence="4" id="KW-1185">Reference proteome</keyword>
<dbReference type="InterPro" id="IPR013917">
    <property type="entry name" value="tRNA_wybutosine-synth"/>
</dbReference>
<dbReference type="GO" id="GO:0046872">
    <property type="term" value="F:metal ion binding"/>
    <property type="evidence" value="ECO:0007669"/>
    <property type="project" value="InterPro"/>
</dbReference>
<dbReference type="Pfam" id="PF11716">
    <property type="entry name" value="MDMPI_N"/>
    <property type="match status" value="1"/>
</dbReference>
<dbReference type="InterPro" id="IPR017518">
    <property type="entry name" value="CHP03084"/>
</dbReference>
<evidence type="ECO:0000313" key="3">
    <source>
        <dbReference type="EMBL" id="SNS27416.1"/>
    </source>
</evidence>
<dbReference type="RefSeq" id="WP_089403720.1">
    <property type="nucleotide sequence ID" value="NZ_FZOH01000003.1"/>
</dbReference>
<dbReference type="SUPFAM" id="SSF109854">
    <property type="entry name" value="DinB/YfiT-like putative metalloenzymes"/>
    <property type="match status" value="1"/>
</dbReference>